<dbReference type="SUPFAM" id="SSF56112">
    <property type="entry name" value="Protein kinase-like (PK-like)"/>
    <property type="match status" value="1"/>
</dbReference>
<feature type="compositionally biased region" description="Low complexity" evidence="6">
    <location>
        <begin position="173"/>
        <end position="185"/>
    </location>
</feature>
<feature type="compositionally biased region" description="Polar residues" evidence="6">
    <location>
        <begin position="204"/>
        <end position="215"/>
    </location>
</feature>
<keyword evidence="3" id="KW-0547">Nucleotide-binding</keyword>
<keyword evidence="4" id="KW-0418">Kinase</keyword>
<feature type="compositionally biased region" description="Basic and acidic residues" evidence="6">
    <location>
        <begin position="189"/>
        <end position="199"/>
    </location>
</feature>
<evidence type="ECO:0000256" key="6">
    <source>
        <dbReference type="SAM" id="MobiDB-lite"/>
    </source>
</evidence>
<evidence type="ECO:0000313" key="8">
    <source>
        <dbReference type="Proteomes" id="UP001208570"/>
    </source>
</evidence>
<proteinExistence type="predicted"/>
<dbReference type="GO" id="GO:0001664">
    <property type="term" value="F:G protein-coupled receptor binding"/>
    <property type="evidence" value="ECO:0007669"/>
    <property type="project" value="TreeGrafter"/>
</dbReference>
<dbReference type="InterPro" id="IPR011009">
    <property type="entry name" value="Kinase-like_dom_sf"/>
</dbReference>
<keyword evidence="2" id="KW-0808">Transferase</keyword>
<dbReference type="AlphaFoldDB" id="A0AAD9MQL1"/>
<dbReference type="EMBL" id="JAODUP010001335">
    <property type="protein sequence ID" value="KAK2140498.1"/>
    <property type="molecule type" value="Genomic_DNA"/>
</dbReference>
<reference evidence="7" key="1">
    <citation type="journal article" date="2023" name="Mol. Biol. Evol.">
        <title>Third-Generation Sequencing Reveals the Adaptive Role of the Epigenome in Three Deep-Sea Polychaetes.</title>
        <authorList>
            <person name="Perez M."/>
            <person name="Aroh O."/>
            <person name="Sun Y."/>
            <person name="Lan Y."/>
            <person name="Juniper S.K."/>
            <person name="Young C.R."/>
            <person name="Angers B."/>
            <person name="Qian P.Y."/>
        </authorList>
    </citation>
    <scope>NUCLEOTIDE SEQUENCE</scope>
    <source>
        <strain evidence="7">P08H-3</strain>
    </source>
</reference>
<accession>A0AAD9MQL1</accession>
<feature type="compositionally biased region" description="Basic residues" evidence="6">
    <location>
        <begin position="109"/>
        <end position="121"/>
    </location>
</feature>
<evidence type="ECO:0000256" key="4">
    <source>
        <dbReference type="ARBA" id="ARBA00022777"/>
    </source>
</evidence>
<dbReference type="PANTHER" id="PTHR24355:SF30">
    <property type="entry name" value="SERINE_THREONINE-PROTEIN KINASE 32B ISOFORM X1"/>
    <property type="match status" value="1"/>
</dbReference>
<gene>
    <name evidence="7" type="ORF">LSH36_1336g00004</name>
</gene>
<dbReference type="Gene3D" id="1.10.510.10">
    <property type="entry name" value="Transferase(Phosphotransferase) domain 1"/>
    <property type="match status" value="1"/>
</dbReference>
<dbReference type="GO" id="GO:0009966">
    <property type="term" value="P:regulation of signal transduction"/>
    <property type="evidence" value="ECO:0007669"/>
    <property type="project" value="TreeGrafter"/>
</dbReference>
<sequence length="215" mass="24487">MEALGRPFEIHSATSNTEVLHMLKTSATPYLGSVDIGMADLVRNLLVYDAAKRISTLNSLQAQPYLKDMNFDLILARKIKPSFIPPKDHLNCDPTYELEEMIIESKPLHKKKKRLAKRNSKREKEQSLDNQQEVDPVQESLDNLDKQFTNYNRERDLSERNHAQTTEVRSDKSSTSSSHPLSSNSQQNDHPESESKDQNELAVHQTSNSLSQNVT</sequence>
<comment type="caution">
    <text evidence="7">The sequence shown here is derived from an EMBL/GenBank/DDBJ whole genome shotgun (WGS) entry which is preliminary data.</text>
</comment>
<dbReference type="GO" id="GO:0007186">
    <property type="term" value="P:G protein-coupled receptor signaling pathway"/>
    <property type="evidence" value="ECO:0007669"/>
    <property type="project" value="TreeGrafter"/>
</dbReference>
<feature type="compositionally biased region" description="Basic and acidic residues" evidence="6">
    <location>
        <begin position="152"/>
        <end position="172"/>
    </location>
</feature>
<organism evidence="7 8">
    <name type="scientific">Paralvinella palmiformis</name>
    <dbReference type="NCBI Taxonomy" id="53620"/>
    <lineage>
        <taxon>Eukaryota</taxon>
        <taxon>Metazoa</taxon>
        <taxon>Spiralia</taxon>
        <taxon>Lophotrochozoa</taxon>
        <taxon>Annelida</taxon>
        <taxon>Polychaeta</taxon>
        <taxon>Sedentaria</taxon>
        <taxon>Canalipalpata</taxon>
        <taxon>Terebellida</taxon>
        <taxon>Terebelliformia</taxon>
        <taxon>Alvinellidae</taxon>
        <taxon>Paralvinella</taxon>
    </lineage>
</organism>
<evidence type="ECO:0000256" key="2">
    <source>
        <dbReference type="ARBA" id="ARBA00022679"/>
    </source>
</evidence>
<dbReference type="GO" id="GO:0005524">
    <property type="term" value="F:ATP binding"/>
    <property type="evidence" value="ECO:0007669"/>
    <property type="project" value="UniProtKB-KW"/>
</dbReference>
<evidence type="ECO:0000256" key="1">
    <source>
        <dbReference type="ARBA" id="ARBA00022527"/>
    </source>
</evidence>
<dbReference type="Proteomes" id="UP001208570">
    <property type="component" value="Unassembled WGS sequence"/>
</dbReference>
<keyword evidence="1" id="KW-0723">Serine/threonine-protein kinase</keyword>
<dbReference type="PANTHER" id="PTHR24355">
    <property type="entry name" value="G PROTEIN-COUPLED RECEPTOR KINASE/RIBOSOMAL PROTEIN S6 KINASE"/>
    <property type="match status" value="1"/>
</dbReference>
<protein>
    <submittedName>
        <fullName evidence="7">Uncharacterized protein</fullName>
    </submittedName>
</protein>
<keyword evidence="5" id="KW-0067">ATP-binding</keyword>
<evidence type="ECO:0000256" key="3">
    <source>
        <dbReference type="ARBA" id="ARBA00022741"/>
    </source>
</evidence>
<feature type="region of interest" description="Disordered" evidence="6">
    <location>
        <begin position="109"/>
        <end position="215"/>
    </location>
</feature>
<evidence type="ECO:0000313" key="7">
    <source>
        <dbReference type="EMBL" id="KAK2140498.1"/>
    </source>
</evidence>
<name>A0AAD9MQL1_9ANNE</name>
<dbReference type="GO" id="GO:0004703">
    <property type="term" value="F:G protein-coupled receptor kinase activity"/>
    <property type="evidence" value="ECO:0007669"/>
    <property type="project" value="TreeGrafter"/>
</dbReference>
<evidence type="ECO:0000256" key="5">
    <source>
        <dbReference type="ARBA" id="ARBA00022840"/>
    </source>
</evidence>
<keyword evidence="8" id="KW-1185">Reference proteome</keyword>